<feature type="compositionally biased region" description="Low complexity" evidence="1">
    <location>
        <begin position="187"/>
        <end position="196"/>
    </location>
</feature>
<dbReference type="Proteomes" id="UP001239445">
    <property type="component" value="Unassembled WGS sequence"/>
</dbReference>
<evidence type="ECO:0000256" key="1">
    <source>
        <dbReference type="SAM" id="MobiDB-lite"/>
    </source>
</evidence>
<feature type="region of interest" description="Disordered" evidence="1">
    <location>
        <begin position="182"/>
        <end position="233"/>
    </location>
</feature>
<dbReference type="EMBL" id="MU839832">
    <property type="protein sequence ID" value="KAK1756134.1"/>
    <property type="molecule type" value="Genomic_DNA"/>
</dbReference>
<protein>
    <submittedName>
        <fullName evidence="2">Uncharacterized protein</fullName>
    </submittedName>
</protein>
<accession>A0AAJ0FC67</accession>
<reference evidence="2" key="1">
    <citation type="submission" date="2023-06" db="EMBL/GenBank/DDBJ databases">
        <title>Genome-scale phylogeny and comparative genomics of the fungal order Sordariales.</title>
        <authorList>
            <consortium name="Lawrence Berkeley National Laboratory"/>
            <person name="Hensen N."/>
            <person name="Bonometti L."/>
            <person name="Westerberg I."/>
            <person name="Brannstrom I.O."/>
            <person name="Guillou S."/>
            <person name="Cros-Aarteil S."/>
            <person name="Calhoun S."/>
            <person name="Haridas S."/>
            <person name="Kuo A."/>
            <person name="Mondo S."/>
            <person name="Pangilinan J."/>
            <person name="Riley R."/>
            <person name="Labutti K."/>
            <person name="Andreopoulos B."/>
            <person name="Lipzen A."/>
            <person name="Chen C."/>
            <person name="Yanf M."/>
            <person name="Daum C."/>
            <person name="Ng V."/>
            <person name="Clum A."/>
            <person name="Steindorff A."/>
            <person name="Ohm R."/>
            <person name="Martin F."/>
            <person name="Silar P."/>
            <person name="Natvig D."/>
            <person name="Lalanne C."/>
            <person name="Gautier V."/>
            <person name="Ament-Velasquez S.L."/>
            <person name="Kruys A."/>
            <person name="Hutchinson M.I."/>
            <person name="Powell A.J."/>
            <person name="Barry K."/>
            <person name="Miller A.N."/>
            <person name="Grigoriev I.V."/>
            <person name="Debuchy R."/>
            <person name="Gladieux P."/>
            <person name="Thoren M.H."/>
            <person name="Johannesson H."/>
        </authorList>
    </citation>
    <scope>NUCLEOTIDE SEQUENCE</scope>
    <source>
        <strain evidence="2">PSN4</strain>
    </source>
</reference>
<dbReference type="AlphaFoldDB" id="A0AAJ0FC67"/>
<organism evidence="2 3">
    <name type="scientific">Echria macrotheca</name>
    <dbReference type="NCBI Taxonomy" id="438768"/>
    <lineage>
        <taxon>Eukaryota</taxon>
        <taxon>Fungi</taxon>
        <taxon>Dikarya</taxon>
        <taxon>Ascomycota</taxon>
        <taxon>Pezizomycotina</taxon>
        <taxon>Sordariomycetes</taxon>
        <taxon>Sordariomycetidae</taxon>
        <taxon>Sordariales</taxon>
        <taxon>Schizotheciaceae</taxon>
        <taxon>Echria</taxon>
    </lineage>
</organism>
<evidence type="ECO:0000313" key="2">
    <source>
        <dbReference type="EMBL" id="KAK1756134.1"/>
    </source>
</evidence>
<evidence type="ECO:0000313" key="3">
    <source>
        <dbReference type="Proteomes" id="UP001239445"/>
    </source>
</evidence>
<proteinExistence type="predicted"/>
<gene>
    <name evidence="2" type="ORF">QBC47DRAFT_359848</name>
</gene>
<keyword evidence="3" id="KW-1185">Reference proteome</keyword>
<name>A0AAJ0FC67_9PEZI</name>
<comment type="caution">
    <text evidence="2">The sequence shown here is derived from an EMBL/GenBank/DDBJ whole genome shotgun (WGS) entry which is preliminary data.</text>
</comment>
<sequence length="233" mass="25676">MYVRVTYLFVPSVRRAEASVTGYLGPYKYGLLPIKSFCWRRRTGAQPSDERRRPNLHLDRAREQAEGIMLTRDAQVAKMYAEECFWTGTWCHEKKLAMGAGCPSVLCGLQAKGDLGPAGGRNAMRHNDSGGGYGVRVLGAGASAGYNMYRGKTRGEGTARVQSQLLFPFRLLKPMVCMESPKQGKPGLDLGDSLSLRGTAGRVRRVGPSQRESEDDVRKGTSRVSVEVGYRPR</sequence>